<evidence type="ECO:0000313" key="2">
    <source>
        <dbReference type="Proteomes" id="UP000219356"/>
    </source>
</evidence>
<organism evidence="1 2">
    <name type="scientific">Terribacillus aidingensis</name>
    <dbReference type="NCBI Taxonomy" id="586416"/>
    <lineage>
        <taxon>Bacteria</taxon>
        <taxon>Bacillati</taxon>
        <taxon>Bacillota</taxon>
        <taxon>Bacilli</taxon>
        <taxon>Bacillales</taxon>
        <taxon>Bacillaceae</taxon>
        <taxon>Terribacillus</taxon>
    </lineage>
</organism>
<dbReference type="EMBL" id="OBEK01000002">
    <property type="protein sequence ID" value="SNZ09982.1"/>
    <property type="molecule type" value="Genomic_DNA"/>
</dbReference>
<dbReference type="OrthoDB" id="1938795at2"/>
<sequence>MNTDGLKEGLIIKNYKELCSLLKIEFKTSSKNREYQLKELSRYCMFTKQGHKYLINDVYNTPLPKQDNRGLSKGSRGNRNVYGDYLQMLILELLIRSNSGKELLISRSRLMKALKVVNENYHRFINRPDKLSEVVDIKTSTIKDFYATTDNNLKNAIETALKKLQNKRLLMYKTSQIVVTQNNELREPTYEEAQLIMNLEKTVLNTMGYGDIDSVRKSSGWELFKENVKELLAKNSEISYYFNAYHITLNENHANEEHQQLANQTINVALESGAENVKKVNKKVIESLNKNAARRHAKGFLNGKSGKVRSEESYPKDVQSLTSILIDRKADTM</sequence>
<protein>
    <submittedName>
        <fullName evidence="1">Uncharacterized protein</fullName>
    </submittedName>
</protein>
<evidence type="ECO:0000313" key="1">
    <source>
        <dbReference type="EMBL" id="SNZ09982.1"/>
    </source>
</evidence>
<keyword evidence="2" id="KW-1185">Reference proteome</keyword>
<accession>A0A285NKG2</accession>
<dbReference type="Proteomes" id="UP000219356">
    <property type="component" value="Unassembled WGS sequence"/>
</dbReference>
<gene>
    <name evidence="1" type="ORF">SAMN05421503_1449</name>
</gene>
<name>A0A285NKG2_9BACI</name>
<reference evidence="2" key="1">
    <citation type="submission" date="2017-09" db="EMBL/GenBank/DDBJ databases">
        <authorList>
            <person name="Varghese N."/>
            <person name="Submissions S."/>
        </authorList>
    </citation>
    <scope>NUCLEOTIDE SEQUENCE [LARGE SCALE GENOMIC DNA]</scope>
    <source>
        <strain evidence="2">CGMCC 1.8913</strain>
    </source>
</reference>
<dbReference type="RefSeq" id="WP_097040714.1">
    <property type="nucleotide sequence ID" value="NZ_OBEK01000002.1"/>
</dbReference>
<proteinExistence type="predicted"/>
<dbReference type="AlphaFoldDB" id="A0A285NKG2"/>